<evidence type="ECO:0000313" key="2">
    <source>
        <dbReference type="EMBL" id="GGB53648.1"/>
    </source>
</evidence>
<feature type="transmembrane region" description="Helical" evidence="1">
    <location>
        <begin position="129"/>
        <end position="151"/>
    </location>
</feature>
<dbReference type="Proteomes" id="UP000621492">
    <property type="component" value="Unassembled WGS sequence"/>
</dbReference>
<feature type="transmembrane region" description="Helical" evidence="1">
    <location>
        <begin position="64"/>
        <end position="91"/>
    </location>
</feature>
<gene>
    <name evidence="2" type="ORF">GCM10011409_34100</name>
</gene>
<accession>A0A9W5U0K1</accession>
<feature type="transmembrane region" description="Helical" evidence="1">
    <location>
        <begin position="36"/>
        <end position="55"/>
    </location>
</feature>
<dbReference type="NCBIfam" id="NF041644">
    <property type="entry name" value="CBO0543_fam"/>
    <property type="match status" value="1"/>
</dbReference>
<name>A0A9W5U0K1_9BACI</name>
<dbReference type="RefSeq" id="WP_155555396.1">
    <property type="nucleotide sequence ID" value="NZ_BMJD01000034.1"/>
</dbReference>
<protein>
    <submittedName>
        <fullName evidence="2">Uncharacterized protein</fullName>
    </submittedName>
</protein>
<proteinExistence type="predicted"/>
<keyword evidence="3" id="KW-1185">Reference proteome</keyword>
<reference evidence="2" key="1">
    <citation type="journal article" date="2014" name="Int. J. Syst. Evol. Microbiol.">
        <title>Complete genome sequence of Corynebacterium casei LMG S-19264T (=DSM 44701T), isolated from a smear-ripened cheese.</title>
        <authorList>
            <consortium name="US DOE Joint Genome Institute (JGI-PGF)"/>
            <person name="Walter F."/>
            <person name="Albersmeier A."/>
            <person name="Kalinowski J."/>
            <person name="Ruckert C."/>
        </authorList>
    </citation>
    <scope>NUCLEOTIDE SEQUENCE</scope>
    <source>
        <strain evidence="2">CGMCC 1.15454</strain>
    </source>
</reference>
<keyword evidence="1" id="KW-0472">Membrane</keyword>
<dbReference type="EMBL" id="BMJD01000034">
    <property type="protein sequence ID" value="GGB53648.1"/>
    <property type="molecule type" value="Genomic_DNA"/>
</dbReference>
<sequence length="186" mass="21978">MKNDEKIDNAGIFFDQFHKLHQEFGRFWFEEILFHWEWSVSLLLSIGAWIFWVFYRKKDSTHRLLYAGILAVSISVCLDYIGTALGLWYYVGKLIPTFPAWMPFHFCLLPVAIMFLIQTKPHIAPWKKGILFGLLTSFIGEPIFEWAGIYVLTGWHYIYSFPIYTLLYLFCDYMAKSKSFEPISKT</sequence>
<keyword evidence="1" id="KW-0812">Transmembrane</keyword>
<organism evidence="2 3">
    <name type="scientific">Lentibacillus populi</name>
    <dbReference type="NCBI Taxonomy" id="1827502"/>
    <lineage>
        <taxon>Bacteria</taxon>
        <taxon>Bacillati</taxon>
        <taxon>Bacillota</taxon>
        <taxon>Bacilli</taxon>
        <taxon>Bacillales</taxon>
        <taxon>Bacillaceae</taxon>
        <taxon>Lentibacillus</taxon>
    </lineage>
</organism>
<evidence type="ECO:0000313" key="3">
    <source>
        <dbReference type="Proteomes" id="UP000621492"/>
    </source>
</evidence>
<feature type="transmembrane region" description="Helical" evidence="1">
    <location>
        <begin position="157"/>
        <end position="175"/>
    </location>
</feature>
<evidence type="ECO:0000256" key="1">
    <source>
        <dbReference type="SAM" id="Phobius"/>
    </source>
</evidence>
<keyword evidence="1" id="KW-1133">Transmembrane helix</keyword>
<dbReference type="InterPro" id="IPR048147">
    <property type="entry name" value="CBO0543-like"/>
</dbReference>
<dbReference type="AlphaFoldDB" id="A0A9W5U0K1"/>
<comment type="caution">
    <text evidence="2">The sequence shown here is derived from an EMBL/GenBank/DDBJ whole genome shotgun (WGS) entry which is preliminary data.</text>
</comment>
<reference evidence="2" key="2">
    <citation type="submission" date="2020-09" db="EMBL/GenBank/DDBJ databases">
        <authorList>
            <person name="Sun Q."/>
            <person name="Zhou Y."/>
        </authorList>
    </citation>
    <scope>NUCLEOTIDE SEQUENCE</scope>
    <source>
        <strain evidence="2">CGMCC 1.15454</strain>
    </source>
</reference>
<feature type="transmembrane region" description="Helical" evidence="1">
    <location>
        <begin position="97"/>
        <end position="117"/>
    </location>
</feature>